<feature type="compositionally biased region" description="Basic and acidic residues" evidence="1">
    <location>
        <begin position="42"/>
        <end position="51"/>
    </location>
</feature>
<accession>A0A1S9RK38</accession>
<name>A0A1S9RK38_PENBI</name>
<evidence type="ECO:0000313" key="2">
    <source>
        <dbReference type="EMBL" id="OOQ85815.1"/>
    </source>
</evidence>
<organism evidence="2 3">
    <name type="scientific">Penicillium brasilianum</name>
    <dbReference type="NCBI Taxonomy" id="104259"/>
    <lineage>
        <taxon>Eukaryota</taxon>
        <taxon>Fungi</taxon>
        <taxon>Dikarya</taxon>
        <taxon>Ascomycota</taxon>
        <taxon>Pezizomycotina</taxon>
        <taxon>Eurotiomycetes</taxon>
        <taxon>Eurotiomycetidae</taxon>
        <taxon>Eurotiales</taxon>
        <taxon>Aspergillaceae</taxon>
        <taxon>Penicillium</taxon>
    </lineage>
</organism>
<reference evidence="3" key="1">
    <citation type="submission" date="2015-09" db="EMBL/GenBank/DDBJ databases">
        <authorList>
            <person name="Fill T.P."/>
            <person name="Baretta J.F."/>
            <person name="de Almeida L.G."/>
            <person name="Rocha M."/>
            <person name="de Souza D.H."/>
            <person name="Malavazi I."/>
            <person name="Cerdeira L.T."/>
            <person name="Hong H."/>
            <person name="Samborskyy M."/>
            <person name="de Vasconcelos A.T."/>
            <person name="Leadlay P."/>
            <person name="Rodrigues-Filho E."/>
        </authorList>
    </citation>
    <scope>NUCLEOTIDE SEQUENCE [LARGE SCALE GENOMIC DNA]</scope>
    <source>
        <strain evidence="3">LaBioMMi 136</strain>
    </source>
</reference>
<dbReference type="AlphaFoldDB" id="A0A1S9RK38"/>
<gene>
    <name evidence="2" type="ORF">PEBR_23958</name>
</gene>
<evidence type="ECO:0008006" key="4">
    <source>
        <dbReference type="Google" id="ProtNLM"/>
    </source>
</evidence>
<feature type="region of interest" description="Disordered" evidence="1">
    <location>
        <begin position="42"/>
        <end position="103"/>
    </location>
</feature>
<comment type="caution">
    <text evidence="2">The sequence shown here is derived from an EMBL/GenBank/DDBJ whole genome shotgun (WGS) entry which is preliminary data.</text>
</comment>
<evidence type="ECO:0000313" key="3">
    <source>
        <dbReference type="Proteomes" id="UP000190744"/>
    </source>
</evidence>
<dbReference type="Proteomes" id="UP000190744">
    <property type="component" value="Unassembled WGS sequence"/>
</dbReference>
<sequence length="355" mass="38564">MSFGLFQFQFHIPAIDLDRLGAFTTGTGRRFVRLSEALRSRRSPWAEDVARRGGTSNQTSQPARPRGTPQAGAATGGSTQGASAPGQPATTSGGKPPEAVQDKKLARLKDRLKLVLKKRGANKPLVSDVLYHREWKLTNTALYSRCIACDDPVKPSKLVDAPCGHQYCRPCTREMANLAFKDKSMFPLRCCDQEIPAKQVASALKPRGRRVYIAWAFEAATPPAERCAHTAERRSARSAGIWHMVSGNARVTLTWERSWTWPAVGTGSAVTTAIAWSRGIGGARTSGANVEQSSGTLLIYMCGRIWATCRCQPIEDDFLNDPAWEEQGGLGRAVVVAAMQQADEEIAAEAVHATV</sequence>
<protein>
    <recommendedName>
        <fullName evidence="4">RING-type domain-containing protein</fullName>
    </recommendedName>
</protein>
<evidence type="ECO:0000256" key="1">
    <source>
        <dbReference type="SAM" id="MobiDB-lite"/>
    </source>
</evidence>
<dbReference type="Gene3D" id="3.30.40.10">
    <property type="entry name" value="Zinc/RING finger domain, C3HC4 (zinc finger)"/>
    <property type="match status" value="1"/>
</dbReference>
<dbReference type="EMBL" id="LJBN01000163">
    <property type="protein sequence ID" value="OOQ85815.1"/>
    <property type="molecule type" value="Genomic_DNA"/>
</dbReference>
<dbReference type="SUPFAM" id="SSF57850">
    <property type="entry name" value="RING/U-box"/>
    <property type="match status" value="1"/>
</dbReference>
<proteinExistence type="predicted"/>
<dbReference type="InterPro" id="IPR013083">
    <property type="entry name" value="Znf_RING/FYVE/PHD"/>
</dbReference>